<dbReference type="SMART" id="SM00347">
    <property type="entry name" value="HTH_MARR"/>
    <property type="match status" value="1"/>
</dbReference>
<dbReference type="AlphaFoldDB" id="A0A840PGU5"/>
<dbReference type="Gene3D" id="1.10.10.10">
    <property type="entry name" value="Winged helix-like DNA-binding domain superfamily/Winged helix DNA-binding domain"/>
    <property type="match status" value="1"/>
</dbReference>
<dbReference type="InterPro" id="IPR036388">
    <property type="entry name" value="WH-like_DNA-bd_sf"/>
</dbReference>
<proteinExistence type="predicted"/>
<comment type="caution">
    <text evidence="5">The sequence shown here is derived from an EMBL/GenBank/DDBJ whole genome shotgun (WGS) entry which is preliminary data.</text>
</comment>
<dbReference type="InterPro" id="IPR036390">
    <property type="entry name" value="WH_DNA-bd_sf"/>
</dbReference>
<protein>
    <submittedName>
        <fullName evidence="5">DNA-binding MarR family transcriptional regulator</fullName>
    </submittedName>
</protein>
<reference evidence="5 6" key="1">
    <citation type="submission" date="2020-08" db="EMBL/GenBank/DDBJ databases">
        <title>Genomic Encyclopedia of Type Strains, Phase IV (KMG-IV): sequencing the most valuable type-strain genomes for metagenomic binning, comparative biology and taxonomic classification.</title>
        <authorList>
            <person name="Goeker M."/>
        </authorList>
    </citation>
    <scope>NUCLEOTIDE SEQUENCE [LARGE SCALE GENOMIC DNA]</scope>
    <source>
        <strain evidence="5 6">DSM 45615</strain>
    </source>
</reference>
<keyword evidence="2 5" id="KW-0238">DNA-binding</keyword>
<feature type="domain" description="HTH marR-type" evidence="4">
    <location>
        <begin position="7"/>
        <end position="143"/>
    </location>
</feature>
<keyword evidence="6" id="KW-1185">Reference proteome</keyword>
<evidence type="ECO:0000256" key="3">
    <source>
        <dbReference type="ARBA" id="ARBA00023163"/>
    </source>
</evidence>
<evidence type="ECO:0000259" key="4">
    <source>
        <dbReference type="PROSITE" id="PS50995"/>
    </source>
</evidence>
<dbReference type="PRINTS" id="PR00598">
    <property type="entry name" value="HTHMARR"/>
</dbReference>
<keyword evidence="3" id="KW-0804">Transcription</keyword>
<evidence type="ECO:0000313" key="6">
    <source>
        <dbReference type="Proteomes" id="UP000578449"/>
    </source>
</evidence>
<dbReference type="PROSITE" id="PS50995">
    <property type="entry name" value="HTH_MARR_2"/>
    <property type="match status" value="1"/>
</dbReference>
<dbReference type="PANTHER" id="PTHR42756">
    <property type="entry name" value="TRANSCRIPTIONAL REGULATOR, MARR"/>
    <property type="match status" value="1"/>
</dbReference>
<dbReference type="PANTHER" id="PTHR42756:SF1">
    <property type="entry name" value="TRANSCRIPTIONAL REPRESSOR OF EMRAB OPERON"/>
    <property type="match status" value="1"/>
</dbReference>
<dbReference type="GO" id="GO:0003677">
    <property type="term" value="F:DNA binding"/>
    <property type="evidence" value="ECO:0007669"/>
    <property type="project" value="UniProtKB-KW"/>
</dbReference>
<sequence length="161" mass="17705">MKVANEREELIEAISQMQRDLSRAFARDRSLPLLASNLTMQQLKTVLLLSSLGSASGQDLAHELGVGLGTVTGIVDRLIGHGLVTRREDPADRRVRRVELTEAGARLTDELATAGLDNLRRVLEQLDLDTLRALAQATGKIREAAIRLHHDPAPHLRRKVG</sequence>
<evidence type="ECO:0000256" key="1">
    <source>
        <dbReference type="ARBA" id="ARBA00023015"/>
    </source>
</evidence>
<accession>A0A840PGU5</accession>
<gene>
    <name evidence="5" type="ORF">HNP84_006803</name>
</gene>
<dbReference type="GO" id="GO:0003700">
    <property type="term" value="F:DNA-binding transcription factor activity"/>
    <property type="evidence" value="ECO:0007669"/>
    <property type="project" value="InterPro"/>
</dbReference>
<organism evidence="5 6">
    <name type="scientific">Thermocatellispora tengchongensis</name>
    <dbReference type="NCBI Taxonomy" id="1073253"/>
    <lineage>
        <taxon>Bacteria</taxon>
        <taxon>Bacillati</taxon>
        <taxon>Actinomycetota</taxon>
        <taxon>Actinomycetes</taxon>
        <taxon>Streptosporangiales</taxon>
        <taxon>Streptosporangiaceae</taxon>
        <taxon>Thermocatellispora</taxon>
    </lineage>
</organism>
<dbReference type="SUPFAM" id="SSF46785">
    <property type="entry name" value="Winged helix' DNA-binding domain"/>
    <property type="match status" value="1"/>
</dbReference>
<keyword evidence="1" id="KW-0805">Transcription regulation</keyword>
<evidence type="ECO:0000313" key="5">
    <source>
        <dbReference type="EMBL" id="MBB5137051.1"/>
    </source>
</evidence>
<name>A0A840PGU5_9ACTN</name>
<evidence type="ECO:0000256" key="2">
    <source>
        <dbReference type="ARBA" id="ARBA00023125"/>
    </source>
</evidence>
<dbReference type="Proteomes" id="UP000578449">
    <property type="component" value="Unassembled WGS sequence"/>
</dbReference>
<dbReference type="RefSeq" id="WP_185053891.1">
    <property type="nucleotide sequence ID" value="NZ_BAABIX010000021.1"/>
</dbReference>
<dbReference type="Pfam" id="PF01047">
    <property type="entry name" value="MarR"/>
    <property type="match status" value="1"/>
</dbReference>
<dbReference type="PROSITE" id="PS01117">
    <property type="entry name" value="HTH_MARR_1"/>
    <property type="match status" value="1"/>
</dbReference>
<dbReference type="InterPro" id="IPR000835">
    <property type="entry name" value="HTH_MarR-typ"/>
</dbReference>
<dbReference type="InterPro" id="IPR023187">
    <property type="entry name" value="Tscrpt_reg_MarR-type_CS"/>
</dbReference>
<dbReference type="EMBL" id="JACHGN010000016">
    <property type="protein sequence ID" value="MBB5137051.1"/>
    <property type="molecule type" value="Genomic_DNA"/>
</dbReference>